<name>A0AA88L4A0_ARTSF</name>
<dbReference type="AlphaFoldDB" id="A0AA88L4A0"/>
<reference evidence="1" key="1">
    <citation type="submission" date="2023-07" db="EMBL/GenBank/DDBJ databases">
        <title>Chromosome-level genome assembly of Artemia franciscana.</title>
        <authorList>
            <person name="Jo E."/>
        </authorList>
    </citation>
    <scope>NUCLEOTIDE SEQUENCE</scope>
    <source>
        <tissue evidence="1">Whole body</tissue>
    </source>
</reference>
<proteinExistence type="predicted"/>
<dbReference type="EMBL" id="JAVRJZ010000019">
    <property type="protein sequence ID" value="KAK2707295.1"/>
    <property type="molecule type" value="Genomic_DNA"/>
</dbReference>
<dbReference type="Proteomes" id="UP001187531">
    <property type="component" value="Unassembled WGS sequence"/>
</dbReference>
<organism evidence="1 2">
    <name type="scientific">Artemia franciscana</name>
    <name type="common">Brine shrimp</name>
    <name type="synonym">Artemia sanfranciscana</name>
    <dbReference type="NCBI Taxonomy" id="6661"/>
    <lineage>
        <taxon>Eukaryota</taxon>
        <taxon>Metazoa</taxon>
        <taxon>Ecdysozoa</taxon>
        <taxon>Arthropoda</taxon>
        <taxon>Crustacea</taxon>
        <taxon>Branchiopoda</taxon>
        <taxon>Anostraca</taxon>
        <taxon>Artemiidae</taxon>
        <taxon>Artemia</taxon>
    </lineage>
</organism>
<gene>
    <name evidence="1" type="ORF">QYM36_015102</name>
</gene>
<evidence type="ECO:0000313" key="1">
    <source>
        <dbReference type="EMBL" id="KAK2707295.1"/>
    </source>
</evidence>
<comment type="caution">
    <text evidence="1">The sequence shown here is derived from an EMBL/GenBank/DDBJ whole genome shotgun (WGS) entry which is preliminary data.</text>
</comment>
<sequence>MKNSQIYRLYLLMQKLVFFCCYTFFLIVAADFHVRIVLSKQTTRQVLRKLRQSHICKNGQRLVNHALINHLVITNTIDQQNPSHLLTSHSSDGATKARIDFMLVRQRWKRSLQAPLSCNGTGTSSYSGYDHWLVAAKILFEVQTLHNHLLTDLDYADDAGLLSHPEKAQNMLDDEVAWVDLIGLVVSKEK</sequence>
<evidence type="ECO:0000313" key="2">
    <source>
        <dbReference type="Proteomes" id="UP001187531"/>
    </source>
</evidence>
<accession>A0AA88L4A0</accession>
<protein>
    <submittedName>
        <fullName evidence="1">Uncharacterized protein</fullName>
    </submittedName>
</protein>
<keyword evidence="2" id="KW-1185">Reference proteome</keyword>